<dbReference type="SMART" id="SM00112">
    <property type="entry name" value="CA"/>
    <property type="match status" value="6"/>
</dbReference>
<dbReference type="FunFam" id="2.60.40.60:FF:000007">
    <property type="entry name" value="Protocadherin alpha 2"/>
    <property type="match status" value="1"/>
</dbReference>
<keyword evidence="2" id="KW-1003">Cell membrane</keyword>
<evidence type="ECO:0000256" key="12">
    <source>
        <dbReference type="SAM" id="MobiDB-lite"/>
    </source>
</evidence>
<evidence type="ECO:0000256" key="8">
    <source>
        <dbReference type="ARBA" id="ARBA00022989"/>
    </source>
</evidence>
<dbReference type="InterPro" id="IPR020894">
    <property type="entry name" value="Cadherin_CS"/>
</dbReference>
<keyword evidence="5" id="KW-0677">Repeat</keyword>
<comment type="subcellular location">
    <subcellularLocation>
        <location evidence="1">Cell membrane</location>
        <topology evidence="1">Single-pass type I membrane protein</topology>
    </subcellularLocation>
</comment>
<keyword evidence="4 14" id="KW-0732">Signal</keyword>
<feature type="compositionally biased region" description="Basic and acidic residues" evidence="12">
    <location>
        <begin position="823"/>
        <end position="832"/>
    </location>
</feature>
<organism evidence="16">
    <name type="scientific">Octopus vulgaris</name>
    <name type="common">Common octopus</name>
    <dbReference type="NCBI Taxonomy" id="6645"/>
    <lineage>
        <taxon>Eukaryota</taxon>
        <taxon>Metazoa</taxon>
        <taxon>Spiralia</taxon>
        <taxon>Lophotrochozoa</taxon>
        <taxon>Mollusca</taxon>
        <taxon>Cephalopoda</taxon>
        <taxon>Coleoidea</taxon>
        <taxon>Octopodiformes</taxon>
        <taxon>Octopoda</taxon>
        <taxon>Incirrata</taxon>
        <taxon>Octopodidae</taxon>
        <taxon>Octopus</taxon>
    </lineage>
</organism>
<evidence type="ECO:0000259" key="15">
    <source>
        <dbReference type="PROSITE" id="PS50268"/>
    </source>
</evidence>
<dbReference type="InterPro" id="IPR013164">
    <property type="entry name" value="Cadherin_N"/>
</dbReference>
<feature type="domain" description="Cadherin" evidence="15">
    <location>
        <begin position="138"/>
        <end position="249"/>
    </location>
</feature>
<protein>
    <submittedName>
        <fullName evidence="16">Protocadherin</fullName>
    </submittedName>
</protein>
<evidence type="ECO:0000256" key="5">
    <source>
        <dbReference type="ARBA" id="ARBA00022737"/>
    </source>
</evidence>
<dbReference type="AlphaFoldDB" id="A0A411DZ19"/>
<dbReference type="GO" id="GO:0007156">
    <property type="term" value="P:homophilic cell adhesion via plasma membrane adhesion molecules"/>
    <property type="evidence" value="ECO:0007669"/>
    <property type="project" value="InterPro"/>
</dbReference>
<keyword evidence="3 13" id="KW-0812">Transmembrane</keyword>
<keyword evidence="6 11" id="KW-0106">Calcium</keyword>
<dbReference type="InterPro" id="IPR015919">
    <property type="entry name" value="Cadherin-like_sf"/>
</dbReference>
<evidence type="ECO:0000256" key="9">
    <source>
        <dbReference type="ARBA" id="ARBA00023136"/>
    </source>
</evidence>
<dbReference type="FunFam" id="2.60.40.60:FF:000021">
    <property type="entry name" value="FAT atypical cadherin 1"/>
    <property type="match status" value="1"/>
</dbReference>
<feature type="transmembrane region" description="Helical" evidence="13">
    <location>
        <begin position="689"/>
        <end position="716"/>
    </location>
</feature>
<dbReference type="EMBL" id="MK216672">
    <property type="protein sequence ID" value="QBA31140.1"/>
    <property type="molecule type" value="mRNA"/>
</dbReference>
<dbReference type="FunFam" id="2.60.40.60:FF:000005">
    <property type="entry name" value="Protocadherin 9"/>
    <property type="match status" value="1"/>
</dbReference>
<dbReference type="SUPFAM" id="SSF49313">
    <property type="entry name" value="Cadherin-like"/>
    <property type="match status" value="5"/>
</dbReference>
<dbReference type="PROSITE" id="PS50268">
    <property type="entry name" value="CADHERIN_2"/>
    <property type="match status" value="6"/>
</dbReference>
<evidence type="ECO:0000256" key="7">
    <source>
        <dbReference type="ARBA" id="ARBA00022889"/>
    </source>
</evidence>
<name>A0A411DZ19_OCTVU</name>
<evidence type="ECO:0000256" key="13">
    <source>
        <dbReference type="SAM" id="Phobius"/>
    </source>
</evidence>
<sequence length="876" mass="98302">MSSKIWLFAFEIFLIFIWCCSATIDLTYSIEEEKPSASYVGDIAADSNIANELDTENLGSIAFNQLQQTMVDTPSLFNITRAGKLYTTASLDAENLCSKNTECFQLLNVAVQQGESFKKILKIKVLIKDVNDHQPTFPSNETNLNFTETDGKGRKIAIPNAIDGDIESPNNQLTYTLRKQSDLHFGLFVQKREVGADIIEIVLEGELDRETQESYTLEVVATDGGTPPKQSVLIVKISVIDVNDNWPYFSKGIYNVSVKNTHKPSLPIITLHATDKDAGRNGKITYKLKPDVKLFKINHETGDIFLNENFTSEKKEHYKLIIAAEDNGEIPLVSSAIVNVKFMNQYNTPPKILISFAPSFIKNTVTISEGIPVGSFIAYVIVVDKDDGQNGDVECHLKHNHFELRKLNPKEYKIVIKQPVDRETTDHYKIDVFCRDKGLFSVMVKNHFFIQVKDINDVRPQFSKKAYKFLVYENEKANYPVGFVTATDLDVGPGGQLEFSILSKNKQDPVFQINNAGFITTTKLLDYEKQKHYQFYVLAKDNGTPPLNDTVDVIVEVMDKNDNAPYFNFPTVNPFSFDVHYHPQSDNEITVLKASDKDSGSNAFLHYQILEGNEQQLFMVKPYSGVLLFSRKVYPNDAATYRLVVAVNDSGIPSLSAMTTLSLTLSVSNSSLLMTNVQAQSKKVSDVNLSIIIIVVAVIFSIILVVSATVCIVRYINVSNRVRDQRLNQLNETNPDAKHLIYQATSPTTLLRVPEESTNENNTAAAPFYSVVELPSDWTIATLTRRHPVPTQESRPPHIAQASDQDGAREIHSTATINRRGGSRRDSENGWRIDDATKHYEEIPALRFPKDVPPVETPLEKKNRLHTVNLAKGTNL</sequence>
<evidence type="ECO:0000313" key="16">
    <source>
        <dbReference type="EMBL" id="QBA31140.1"/>
    </source>
</evidence>
<dbReference type="PANTHER" id="PTHR24028">
    <property type="entry name" value="CADHERIN-87A"/>
    <property type="match status" value="1"/>
</dbReference>
<keyword evidence="7" id="KW-0130">Cell adhesion</keyword>
<evidence type="ECO:0000256" key="4">
    <source>
        <dbReference type="ARBA" id="ARBA00022729"/>
    </source>
</evidence>
<dbReference type="PRINTS" id="PR00205">
    <property type="entry name" value="CADHERIN"/>
</dbReference>
<feature type="domain" description="Cadherin" evidence="15">
    <location>
        <begin position="22"/>
        <end position="137"/>
    </location>
</feature>
<dbReference type="Gene3D" id="2.60.40.60">
    <property type="entry name" value="Cadherins"/>
    <property type="match status" value="6"/>
</dbReference>
<feature type="domain" description="Cadherin" evidence="15">
    <location>
        <begin position="463"/>
        <end position="567"/>
    </location>
</feature>
<dbReference type="PROSITE" id="PS00232">
    <property type="entry name" value="CADHERIN_1"/>
    <property type="match status" value="2"/>
</dbReference>
<evidence type="ECO:0000256" key="3">
    <source>
        <dbReference type="ARBA" id="ARBA00022692"/>
    </source>
</evidence>
<evidence type="ECO:0000256" key="10">
    <source>
        <dbReference type="ARBA" id="ARBA00023180"/>
    </source>
</evidence>
<feature type="chain" id="PRO_5019046911" evidence="14">
    <location>
        <begin position="23"/>
        <end position="876"/>
    </location>
</feature>
<dbReference type="CDD" id="cd11304">
    <property type="entry name" value="Cadherin_repeat"/>
    <property type="match status" value="5"/>
</dbReference>
<dbReference type="GO" id="GO:0005886">
    <property type="term" value="C:plasma membrane"/>
    <property type="evidence" value="ECO:0007669"/>
    <property type="project" value="UniProtKB-SubCell"/>
</dbReference>
<keyword evidence="10" id="KW-0325">Glycoprotein</keyword>
<evidence type="ECO:0000256" key="14">
    <source>
        <dbReference type="SAM" id="SignalP"/>
    </source>
</evidence>
<accession>A0A411DZ19</accession>
<dbReference type="Pfam" id="PF00028">
    <property type="entry name" value="Cadherin"/>
    <property type="match status" value="5"/>
</dbReference>
<dbReference type="FunFam" id="2.60.40.60:FF:000004">
    <property type="entry name" value="Protocadherin 1 gamma 2"/>
    <property type="match status" value="1"/>
</dbReference>
<evidence type="ECO:0000256" key="11">
    <source>
        <dbReference type="PROSITE-ProRule" id="PRU00043"/>
    </source>
</evidence>
<feature type="domain" description="Cadherin" evidence="15">
    <location>
        <begin position="571"/>
        <end position="677"/>
    </location>
</feature>
<evidence type="ECO:0000256" key="6">
    <source>
        <dbReference type="ARBA" id="ARBA00022837"/>
    </source>
</evidence>
<reference evidence="16" key="1">
    <citation type="journal article" date="2019" name="Front. Physiol.">
        <title>In silico Identification and Expression of Protocadherin Gene Family in Octopus vulgaris.</title>
        <authorList>
            <person name="Styfhals R."/>
            <person name="Seuntjens E."/>
            <person name="Simakov O."/>
            <person name="Sanges R."/>
            <person name="Fiorito G."/>
        </authorList>
    </citation>
    <scope>NUCLEOTIDE SEQUENCE</scope>
    <source>
        <strain evidence="16">C33760_g1_i1</strain>
    </source>
</reference>
<dbReference type="Pfam" id="PF08266">
    <property type="entry name" value="Cadherin_2"/>
    <property type="match status" value="1"/>
</dbReference>
<feature type="region of interest" description="Disordered" evidence="12">
    <location>
        <begin position="788"/>
        <end position="832"/>
    </location>
</feature>
<keyword evidence="8 13" id="KW-1133">Transmembrane helix</keyword>
<dbReference type="GO" id="GO:0005509">
    <property type="term" value="F:calcium ion binding"/>
    <property type="evidence" value="ECO:0007669"/>
    <property type="project" value="UniProtKB-UniRule"/>
</dbReference>
<feature type="domain" description="Cadherin" evidence="15">
    <location>
        <begin position="359"/>
        <end position="462"/>
    </location>
</feature>
<proteinExistence type="evidence at transcript level"/>
<keyword evidence="9 13" id="KW-0472">Membrane</keyword>
<feature type="domain" description="Cadherin" evidence="15">
    <location>
        <begin position="250"/>
        <end position="360"/>
    </location>
</feature>
<evidence type="ECO:0000256" key="1">
    <source>
        <dbReference type="ARBA" id="ARBA00004251"/>
    </source>
</evidence>
<evidence type="ECO:0000256" key="2">
    <source>
        <dbReference type="ARBA" id="ARBA00022475"/>
    </source>
</evidence>
<dbReference type="PANTHER" id="PTHR24028:SF146">
    <property type="entry name" value="CADHERIN 96CB, ISOFORM D-RELATED"/>
    <property type="match status" value="1"/>
</dbReference>
<dbReference type="InterPro" id="IPR002126">
    <property type="entry name" value="Cadherin-like_dom"/>
</dbReference>
<feature type="signal peptide" evidence="14">
    <location>
        <begin position="1"/>
        <end position="22"/>
    </location>
</feature>
<dbReference type="InterPro" id="IPR050174">
    <property type="entry name" value="Protocadherin/Cadherin-CA"/>
</dbReference>